<dbReference type="PROSITE" id="PS51294">
    <property type="entry name" value="HTH_MYB"/>
    <property type="match status" value="2"/>
</dbReference>
<evidence type="ECO:0000256" key="1">
    <source>
        <dbReference type="ARBA" id="ARBA00004123"/>
    </source>
</evidence>
<dbReference type="PANTHER" id="PTHR47997">
    <property type="entry name" value="MYB DOMAIN PROTEIN 55"/>
    <property type="match status" value="1"/>
</dbReference>
<accession>A0A9J5YND3</accession>
<evidence type="ECO:0000256" key="3">
    <source>
        <dbReference type="ARBA" id="ARBA00023015"/>
    </source>
</evidence>
<evidence type="ECO:0000259" key="8">
    <source>
        <dbReference type="PROSITE" id="PS51294"/>
    </source>
</evidence>
<evidence type="ECO:0000313" key="9">
    <source>
        <dbReference type="EMBL" id="KAG5600406.1"/>
    </source>
</evidence>
<dbReference type="CDD" id="cd00167">
    <property type="entry name" value="SANT"/>
    <property type="match status" value="2"/>
</dbReference>
<dbReference type="GO" id="GO:0010597">
    <property type="term" value="P:green leaf volatile biosynthetic process"/>
    <property type="evidence" value="ECO:0007669"/>
    <property type="project" value="UniProtKB-ARBA"/>
</dbReference>
<feature type="domain" description="Myb-like" evidence="7">
    <location>
        <begin position="19"/>
        <end position="71"/>
    </location>
</feature>
<dbReference type="AlphaFoldDB" id="A0A9J5YND3"/>
<keyword evidence="6" id="KW-0539">Nucleus</keyword>
<keyword evidence="3" id="KW-0805">Transcription regulation</keyword>
<feature type="domain" description="Myb-like" evidence="7">
    <location>
        <begin position="72"/>
        <end position="122"/>
    </location>
</feature>
<evidence type="ECO:0000256" key="4">
    <source>
        <dbReference type="ARBA" id="ARBA00023125"/>
    </source>
</evidence>
<keyword evidence="5" id="KW-0804">Transcription</keyword>
<feature type="domain" description="HTH myb-type" evidence="8">
    <location>
        <begin position="19"/>
        <end position="71"/>
    </location>
</feature>
<protein>
    <submittedName>
        <fullName evidence="9">Uncharacterized protein</fullName>
    </submittedName>
</protein>
<evidence type="ECO:0000256" key="6">
    <source>
        <dbReference type="ARBA" id="ARBA00023242"/>
    </source>
</evidence>
<dbReference type="EMBL" id="JACXVP010000006">
    <property type="protein sequence ID" value="KAG5600406.1"/>
    <property type="molecule type" value="Genomic_DNA"/>
</dbReference>
<dbReference type="InterPro" id="IPR009057">
    <property type="entry name" value="Homeodomain-like_sf"/>
</dbReference>
<dbReference type="PROSITE" id="PS50090">
    <property type="entry name" value="MYB_LIKE"/>
    <property type="match status" value="2"/>
</dbReference>
<proteinExistence type="predicted"/>
<comment type="caution">
    <text evidence="9">The sequence shown here is derived from an EMBL/GenBank/DDBJ whole genome shotgun (WGS) entry which is preliminary data.</text>
</comment>
<comment type="subcellular location">
    <subcellularLocation>
        <location evidence="1">Nucleus</location>
    </subcellularLocation>
</comment>
<evidence type="ECO:0000259" key="7">
    <source>
        <dbReference type="PROSITE" id="PS50090"/>
    </source>
</evidence>
<dbReference type="SUPFAM" id="SSF46689">
    <property type="entry name" value="Homeodomain-like"/>
    <property type="match status" value="1"/>
</dbReference>
<dbReference type="FunFam" id="1.10.10.60:FF:000001">
    <property type="entry name" value="MYB-related transcription factor"/>
    <property type="match status" value="1"/>
</dbReference>
<reference evidence="9 10" key="1">
    <citation type="submission" date="2020-09" db="EMBL/GenBank/DDBJ databases">
        <title>De no assembly of potato wild relative species, Solanum commersonii.</title>
        <authorList>
            <person name="Cho K."/>
        </authorList>
    </citation>
    <scope>NUCLEOTIDE SEQUENCE [LARGE SCALE GENOMIC DNA]</scope>
    <source>
        <strain evidence="9">LZ3.2</strain>
        <tissue evidence="9">Leaf</tissue>
    </source>
</reference>
<name>A0A9J5YND3_SOLCO</name>
<evidence type="ECO:0000256" key="5">
    <source>
        <dbReference type="ARBA" id="ARBA00023163"/>
    </source>
</evidence>
<dbReference type="Proteomes" id="UP000824120">
    <property type="component" value="Chromosome 6"/>
</dbReference>
<dbReference type="Gene3D" id="1.10.10.60">
    <property type="entry name" value="Homeodomain-like"/>
    <property type="match status" value="2"/>
</dbReference>
<keyword evidence="4" id="KW-0238">DNA-binding</keyword>
<dbReference type="GO" id="GO:0000976">
    <property type="term" value="F:transcription cis-regulatory region binding"/>
    <property type="evidence" value="ECO:0007669"/>
    <property type="project" value="UniProtKB-ARBA"/>
</dbReference>
<evidence type="ECO:0000313" key="10">
    <source>
        <dbReference type="Proteomes" id="UP000824120"/>
    </source>
</evidence>
<gene>
    <name evidence="9" type="ORF">H5410_031776</name>
</gene>
<sequence length="260" mass="29966">IYYIVMGEVVFQLQHGKNMDYVKKGAWSPQEDKKLIDYIAKYRIWNWSQMPKFAGLSRTGKSCRLRWTNYLRPDLKRGPFSLEETQTVIRMYQSLGNRWSAIAKELPGRTDNEIKNFYHTHLKKHLGGTKVEVKPKSRKKVKQIEMSTQKIPLITTCPNIEGPNDQSLDFTNSSFSSSYITFDENYEILETSNQDNDVTSIVNQVDDENIVILESNPESSTSSSSTVDLHIKDFMDVSVHSSNVVDFWLDLYMAADNLNT</sequence>
<feature type="non-terminal residue" evidence="9">
    <location>
        <position position="260"/>
    </location>
</feature>
<dbReference type="InterPro" id="IPR051953">
    <property type="entry name" value="Plant_SW-associated_TFs"/>
</dbReference>
<dbReference type="InterPro" id="IPR017930">
    <property type="entry name" value="Myb_dom"/>
</dbReference>
<dbReference type="SMART" id="SM00717">
    <property type="entry name" value="SANT"/>
    <property type="match status" value="2"/>
</dbReference>
<organism evidence="9 10">
    <name type="scientific">Solanum commersonii</name>
    <name type="common">Commerson's wild potato</name>
    <name type="synonym">Commerson's nightshade</name>
    <dbReference type="NCBI Taxonomy" id="4109"/>
    <lineage>
        <taxon>Eukaryota</taxon>
        <taxon>Viridiplantae</taxon>
        <taxon>Streptophyta</taxon>
        <taxon>Embryophyta</taxon>
        <taxon>Tracheophyta</taxon>
        <taxon>Spermatophyta</taxon>
        <taxon>Magnoliopsida</taxon>
        <taxon>eudicotyledons</taxon>
        <taxon>Gunneridae</taxon>
        <taxon>Pentapetalae</taxon>
        <taxon>asterids</taxon>
        <taxon>lamiids</taxon>
        <taxon>Solanales</taxon>
        <taxon>Solanaceae</taxon>
        <taxon>Solanoideae</taxon>
        <taxon>Solaneae</taxon>
        <taxon>Solanum</taxon>
    </lineage>
</organism>
<dbReference type="Pfam" id="PF00249">
    <property type="entry name" value="Myb_DNA-binding"/>
    <property type="match status" value="2"/>
</dbReference>
<dbReference type="InterPro" id="IPR001005">
    <property type="entry name" value="SANT/Myb"/>
</dbReference>
<keyword evidence="2" id="KW-0677">Repeat</keyword>
<dbReference type="OrthoDB" id="2143914at2759"/>
<feature type="domain" description="HTH myb-type" evidence="8">
    <location>
        <begin position="72"/>
        <end position="126"/>
    </location>
</feature>
<dbReference type="GO" id="GO:0005634">
    <property type="term" value="C:nucleus"/>
    <property type="evidence" value="ECO:0007669"/>
    <property type="project" value="UniProtKB-SubCell"/>
</dbReference>
<keyword evidence="10" id="KW-1185">Reference proteome</keyword>
<evidence type="ECO:0000256" key="2">
    <source>
        <dbReference type="ARBA" id="ARBA00022737"/>
    </source>
</evidence>
<dbReference type="PANTHER" id="PTHR47997:SF36">
    <property type="entry name" value="MYB TRANSCRIPTION FACTOR MYB117"/>
    <property type="match status" value="1"/>
</dbReference>